<evidence type="ECO:0000313" key="2">
    <source>
        <dbReference type="EMBL" id="OQR73552.1"/>
    </source>
</evidence>
<keyword evidence="3" id="KW-1185">Reference proteome</keyword>
<keyword evidence="1" id="KW-0732">Signal</keyword>
<feature type="signal peptide" evidence="1">
    <location>
        <begin position="1"/>
        <end position="15"/>
    </location>
</feature>
<feature type="chain" id="PRO_5013229689" description="Secreted protein" evidence="1">
    <location>
        <begin position="16"/>
        <end position="162"/>
    </location>
</feature>
<accession>A0A1V9XJL5</accession>
<comment type="caution">
    <text evidence="2">The sequence shown here is derived from an EMBL/GenBank/DDBJ whole genome shotgun (WGS) entry which is preliminary data.</text>
</comment>
<organism evidence="2 3">
    <name type="scientific">Tropilaelaps mercedesae</name>
    <dbReference type="NCBI Taxonomy" id="418985"/>
    <lineage>
        <taxon>Eukaryota</taxon>
        <taxon>Metazoa</taxon>
        <taxon>Ecdysozoa</taxon>
        <taxon>Arthropoda</taxon>
        <taxon>Chelicerata</taxon>
        <taxon>Arachnida</taxon>
        <taxon>Acari</taxon>
        <taxon>Parasitiformes</taxon>
        <taxon>Mesostigmata</taxon>
        <taxon>Gamasina</taxon>
        <taxon>Dermanyssoidea</taxon>
        <taxon>Laelapidae</taxon>
        <taxon>Tropilaelaps</taxon>
    </lineage>
</organism>
<dbReference type="InParanoid" id="A0A1V9XJL5"/>
<evidence type="ECO:0000313" key="3">
    <source>
        <dbReference type="Proteomes" id="UP000192247"/>
    </source>
</evidence>
<dbReference type="SUPFAM" id="SSF47565">
    <property type="entry name" value="Insect pheromone/odorant-binding proteins"/>
    <property type="match status" value="1"/>
</dbReference>
<evidence type="ECO:0008006" key="4">
    <source>
        <dbReference type="Google" id="ProtNLM"/>
    </source>
</evidence>
<sequence>MKVFVVMALMGMAMAAPQAPAAPTSAKAPVIEWGKCDQLKPSENERTSKAAVVDKCLQSLPLPDPEKATQQEIDKHRESVTTCALKAEGWFDDKGVYKFDRARNEIKNKKLDGEIEAAVLVKHDACQKEATEKHEDYINQVQLYQACMDYNISQICGIKVMV</sequence>
<reference evidence="2 3" key="1">
    <citation type="journal article" date="2017" name="Gigascience">
        <title>Draft genome of the honey bee ectoparasitic mite, Tropilaelaps mercedesae, is shaped by the parasitic life history.</title>
        <authorList>
            <person name="Dong X."/>
            <person name="Armstrong S.D."/>
            <person name="Xia D."/>
            <person name="Makepeace B.L."/>
            <person name="Darby A.C."/>
            <person name="Kadowaki T."/>
        </authorList>
    </citation>
    <scope>NUCLEOTIDE SEQUENCE [LARGE SCALE GENOMIC DNA]</scope>
    <source>
        <strain evidence="2">Wuxi-XJTLU</strain>
    </source>
</reference>
<dbReference type="Proteomes" id="UP000192247">
    <property type="component" value="Unassembled WGS sequence"/>
</dbReference>
<dbReference type="EMBL" id="MNPL01009727">
    <property type="protein sequence ID" value="OQR73552.1"/>
    <property type="molecule type" value="Genomic_DNA"/>
</dbReference>
<proteinExistence type="predicted"/>
<dbReference type="GO" id="GO:0005549">
    <property type="term" value="F:odorant binding"/>
    <property type="evidence" value="ECO:0007669"/>
    <property type="project" value="InterPro"/>
</dbReference>
<protein>
    <recommendedName>
        <fullName evidence="4">Secreted protein</fullName>
    </recommendedName>
</protein>
<dbReference type="AlphaFoldDB" id="A0A1V9XJL5"/>
<evidence type="ECO:0000256" key="1">
    <source>
        <dbReference type="SAM" id="SignalP"/>
    </source>
</evidence>
<dbReference type="InterPro" id="IPR036728">
    <property type="entry name" value="PBP_GOBP_sf"/>
</dbReference>
<name>A0A1V9XJL5_9ACAR</name>
<dbReference type="OrthoDB" id="6507909at2759"/>
<gene>
    <name evidence="2" type="ORF">BIW11_09656</name>
</gene>